<organism evidence="2 3">
    <name type="scientific">Paenibacillus solanacearum</name>
    <dbReference type="NCBI Taxonomy" id="2048548"/>
    <lineage>
        <taxon>Bacteria</taxon>
        <taxon>Bacillati</taxon>
        <taxon>Bacillota</taxon>
        <taxon>Bacilli</taxon>
        <taxon>Bacillales</taxon>
        <taxon>Paenibacillaceae</taxon>
        <taxon>Paenibacillus</taxon>
    </lineage>
</organism>
<dbReference type="PANTHER" id="PTHR47135:SF1">
    <property type="entry name" value="FIBRONECTIN TYPE III DOMAIN-CONTAINING PROTEIN 7"/>
    <property type="match status" value="1"/>
</dbReference>
<dbReference type="InterPro" id="IPR003961">
    <property type="entry name" value="FN3_dom"/>
</dbReference>
<reference evidence="2" key="1">
    <citation type="submission" date="2021-06" db="EMBL/GenBank/DDBJ databases">
        <authorList>
            <person name="Criscuolo A."/>
        </authorList>
    </citation>
    <scope>NUCLEOTIDE SEQUENCE</scope>
    <source>
        <strain evidence="2">CIP111600</strain>
    </source>
</reference>
<proteinExistence type="predicted"/>
<evidence type="ECO:0000259" key="1">
    <source>
        <dbReference type="PROSITE" id="PS50853"/>
    </source>
</evidence>
<evidence type="ECO:0000313" key="2">
    <source>
        <dbReference type="EMBL" id="CAG7615146.1"/>
    </source>
</evidence>
<evidence type="ECO:0000313" key="3">
    <source>
        <dbReference type="Proteomes" id="UP000693672"/>
    </source>
</evidence>
<dbReference type="EMBL" id="CAJVAS010000005">
    <property type="protein sequence ID" value="CAG7615146.1"/>
    <property type="molecule type" value="Genomic_DNA"/>
</dbReference>
<dbReference type="SMART" id="SM00060">
    <property type="entry name" value="FN3"/>
    <property type="match status" value="3"/>
</dbReference>
<dbReference type="Pfam" id="PF00041">
    <property type="entry name" value="fn3"/>
    <property type="match status" value="1"/>
</dbReference>
<accession>A0A916JYE3</accession>
<dbReference type="PANTHER" id="PTHR47135">
    <property type="entry name" value="FIBRONECTIN TYPE III DOMAIN-CONTAINING PROTEIN 7"/>
    <property type="match status" value="1"/>
</dbReference>
<protein>
    <recommendedName>
        <fullName evidence="1">Fibronectin type-III domain-containing protein</fullName>
    </recommendedName>
</protein>
<name>A0A916JYE3_9BACL</name>
<dbReference type="CDD" id="cd00063">
    <property type="entry name" value="FN3"/>
    <property type="match status" value="2"/>
</dbReference>
<sequence>MKGTRRFFGTSAFRAGSKRALYVCLTAGLVAAVMPRAGEQAVQAAGCTTAPCAVTINVDTGSEESYAYGYRGLNNEFQKGIVEFTDQNVIDRTRALDLGWIRWPGGTNVNFFNWKTGLTDTEYLAQFYQHNEHAEANYYKYMDFYKMQRSTQIPERLSDFKDFLQKVGARTAIPINAAMDPVSKVYDLAKFVKDNNIPVLYWELGNEPFFYQNDPKIYANTPDYLAKMKPYRDAIKEVLPGAQVLISYHNTPDSNWNNAIYNYPNPYWDGINFHRYKGGAATDLKDANEAIATHVSVINNGYIARMQNKSQPAFFPENGVDLGGVIGETAYHGIYNAETLLRTLTQRYGTNTSSNIRYMGGFRLFNGYLQPANRFVNASMDLYQRGQKADATGYNFGFYSAAPAVYTHIMDLAVNNSSSYWGTTVTGGAEVDRLNGASMPAIYAQAFRGSYDNKNYVVITNKSDKAHTATLQLNGTAYGGTFTKIYAAAPNGKPLARNSAAAPQSVKEQIESGAANPVSIPAYSIVRLEWSPASPQADKAPQEPWITHADAVTTGAASLKWLPSDGANAYTIKYGMSPSSLTNAITGISPGVSSYTVTGLSANTTYYFQVEAVGTSGTTVSANVPSLTTAAPSTPLLRSAYVERSGAVGVEWQSVPGATGYKVRYKLSGGSYGTPIDVGNAVGTRVEGLNNGQTYMFQVAAYNAYGTSAYSTEDAAYPNANNPFAPHDVKVSAKTATTATLTWKPSYDETFKGFFEDGDGTSSGWTVQAGPDYTAVNHPDAARATKVYKATASGQQIVTRGSASWSNFEIEANIDVTSYNSSGRVGLIGRFQDINNYYYFTYDHSNASFRLAKYVNGATVLIAAKTLTELSAKGIKPNVADMNVRLVMEGTQLKAMVNDNLIVDVTDSSIGAGMAGLWANQVAYFDEVLIRVPNATGFKVYRSTQPDTGYTQVAGHVTGTSWTDTDLQAGVTYYYKLKGMNDSGDVSVGFSNIAPKQ</sequence>
<dbReference type="Proteomes" id="UP000693672">
    <property type="component" value="Unassembled WGS sequence"/>
</dbReference>
<dbReference type="PROSITE" id="PS50853">
    <property type="entry name" value="FN3"/>
    <property type="match status" value="2"/>
</dbReference>
<keyword evidence="3" id="KW-1185">Reference proteome</keyword>
<comment type="caution">
    <text evidence="2">The sequence shown here is derived from an EMBL/GenBank/DDBJ whole genome shotgun (WGS) entry which is preliminary data.</text>
</comment>
<dbReference type="RefSeq" id="WP_218091571.1">
    <property type="nucleotide sequence ID" value="NZ_CAJVAS010000005.1"/>
</dbReference>
<gene>
    <name evidence="2" type="ORF">PAESOLCIP111_01783</name>
</gene>
<dbReference type="AlphaFoldDB" id="A0A916JYE3"/>
<feature type="domain" description="Fibronectin type-III" evidence="1">
    <location>
        <begin position="540"/>
        <end position="632"/>
    </location>
</feature>
<feature type="domain" description="Fibronectin type-III" evidence="1">
    <location>
        <begin position="634"/>
        <end position="721"/>
    </location>
</feature>